<dbReference type="GO" id="GO:0016197">
    <property type="term" value="P:endosomal transport"/>
    <property type="evidence" value="ECO:0007669"/>
    <property type="project" value="TreeGrafter"/>
</dbReference>
<dbReference type="GO" id="GO:0005770">
    <property type="term" value="C:late endosome"/>
    <property type="evidence" value="ECO:0007669"/>
    <property type="project" value="TreeGrafter"/>
</dbReference>
<name>A0A8J5LGF8_ZINOF</name>
<dbReference type="InterPro" id="IPR019155">
    <property type="entry name" value="CLEC16A/TT9_N"/>
</dbReference>
<organism evidence="3 4">
    <name type="scientific">Zingiber officinale</name>
    <name type="common">Ginger</name>
    <name type="synonym">Amomum zingiber</name>
    <dbReference type="NCBI Taxonomy" id="94328"/>
    <lineage>
        <taxon>Eukaryota</taxon>
        <taxon>Viridiplantae</taxon>
        <taxon>Streptophyta</taxon>
        <taxon>Embryophyta</taxon>
        <taxon>Tracheophyta</taxon>
        <taxon>Spermatophyta</taxon>
        <taxon>Magnoliopsida</taxon>
        <taxon>Liliopsida</taxon>
        <taxon>Zingiberales</taxon>
        <taxon>Zingiberaceae</taxon>
        <taxon>Zingiber</taxon>
    </lineage>
</organism>
<feature type="coiled-coil region" evidence="1">
    <location>
        <begin position="821"/>
        <end position="848"/>
    </location>
</feature>
<dbReference type="GO" id="GO:0005794">
    <property type="term" value="C:Golgi apparatus"/>
    <property type="evidence" value="ECO:0007669"/>
    <property type="project" value="TreeGrafter"/>
</dbReference>
<gene>
    <name evidence="3" type="ORF">ZIOFF_021413</name>
</gene>
<evidence type="ECO:0000256" key="1">
    <source>
        <dbReference type="SAM" id="Coils"/>
    </source>
</evidence>
<dbReference type="GO" id="GO:0007034">
    <property type="term" value="P:vacuolar transport"/>
    <property type="evidence" value="ECO:0007669"/>
    <property type="project" value="TreeGrafter"/>
</dbReference>
<keyword evidence="4" id="KW-1185">Reference proteome</keyword>
<comment type="caution">
    <text evidence="3">The sequence shown here is derived from an EMBL/GenBank/DDBJ whole genome shotgun (WGS) entry which is preliminary data.</text>
</comment>
<dbReference type="AlphaFoldDB" id="A0A8J5LGF8"/>
<dbReference type="Proteomes" id="UP000734854">
    <property type="component" value="Unassembled WGS sequence"/>
</dbReference>
<dbReference type="PANTHER" id="PTHR21481">
    <property type="entry name" value="PROTEIN CLEC16A"/>
    <property type="match status" value="1"/>
</dbReference>
<evidence type="ECO:0000313" key="3">
    <source>
        <dbReference type="EMBL" id="KAG6518012.1"/>
    </source>
</evidence>
<evidence type="ECO:0000259" key="2">
    <source>
        <dbReference type="Pfam" id="PF09758"/>
    </source>
</evidence>
<protein>
    <recommendedName>
        <fullName evidence="2">FPL domain-containing protein</fullName>
    </recommendedName>
</protein>
<dbReference type="PANTHER" id="PTHR21481:SF4">
    <property type="entry name" value="PROTEIN TRANSPARENT TESTA 9"/>
    <property type="match status" value="1"/>
</dbReference>
<dbReference type="GO" id="GO:1901096">
    <property type="term" value="P:regulation of autophagosome maturation"/>
    <property type="evidence" value="ECO:0007669"/>
    <property type="project" value="TreeGrafter"/>
</dbReference>
<evidence type="ECO:0000313" key="4">
    <source>
        <dbReference type="Proteomes" id="UP000734854"/>
    </source>
</evidence>
<dbReference type="InterPro" id="IPR016024">
    <property type="entry name" value="ARM-type_fold"/>
</dbReference>
<accession>A0A8J5LGF8</accession>
<keyword evidence="1" id="KW-0175">Coiled coil</keyword>
<reference evidence="3 4" key="1">
    <citation type="submission" date="2020-08" db="EMBL/GenBank/DDBJ databases">
        <title>Plant Genome Project.</title>
        <authorList>
            <person name="Zhang R.-G."/>
        </authorList>
    </citation>
    <scope>NUCLEOTIDE SEQUENCE [LARGE SCALE GENOMIC DNA]</scope>
    <source>
        <tissue evidence="3">Rhizome</tissue>
    </source>
</reference>
<dbReference type="Pfam" id="PF09758">
    <property type="entry name" value="FPL"/>
    <property type="match status" value="1"/>
</dbReference>
<feature type="domain" description="FPL" evidence="2">
    <location>
        <begin position="54"/>
        <end position="204"/>
    </location>
</feature>
<dbReference type="SUPFAM" id="SSF48371">
    <property type="entry name" value="ARM repeat"/>
    <property type="match status" value="1"/>
</dbReference>
<dbReference type="InterPro" id="IPR039272">
    <property type="entry name" value="CLEC16A/TT9"/>
</dbReference>
<dbReference type="EMBL" id="JACMSC010000006">
    <property type="protein sequence ID" value="KAG6518012.1"/>
    <property type="molecule type" value="Genomic_DNA"/>
</dbReference>
<proteinExistence type="predicted"/>
<sequence length="858" mass="96857">MALTTTSWFPFWRPRNRFSLEELRYLTEELQKIEIVNDINESFLLKNDLVIEMLRSIAELMTYGGQHDPSYFEFFMEKQIISEFVRILRISKPTNVSLQLLQTMSIMIENLADKNSIYYLFSNGHINQLITYSYDFQNEEILPYYISFLRAISRKLNKNTISLLVKTEKEEVVSFPLYFQAIQFAFHEDNMVRVAVRALTLNVYNVGDEQESSVLHILDMPKEGKLDASVSDSSIRCAINEIEDILYYLSDILSVGVPGLGRLLTDYILELIVFVLLLPSLKKQSCGTQVGITTSLHLLCSVLNIYNSKDLVNIIAAALLCSSEFFSPRSKATTYGYVNVSPQDFSLSDFSTQENIKDKKSPMSHSNPVSLQNENCGLHITLRELLLAYIIGGDELQIMGSLSLLATLLQTNGQNMAEFSIAYCCHASTLKCILYITDLDESVLAGLGILSQRKQHKDLFLQALAGEETSEEKLISKVRMSKDNISTELSGYLQKLEVMSSQLGPSDLVDLRLLCNPTRYLLSKFSILHIALSKHLLYQVFNALLHLLCRTNTSADILWLGGWVMKQLLPYHEEDCSPLDLQQLEDSHKLSAGNLLEEINGYWCDVLIPLLKDKWNICKKVIEASSPAKDSKSILFPSHAFSSGGESSFAAAGKMCETIKVFVLQRQLLLALGVNLPDLPYLYTPVNSPVASRTKTSILDATMPKPGSKISLDNAIPCRISFEVGKENNYSFLAISRGTSGWVILAEELLQEQQHGVVFAIAPLAASNPFIDEKQPTWLHLRIRPSTFPFIDPSKFDMFYEAKDFSDGRWTLAFRDEQACKAAESALIEELNMQRNEVEQRLKPLLQLELCTLHKTNA</sequence>